<evidence type="ECO:0000256" key="6">
    <source>
        <dbReference type="ARBA" id="ARBA00023158"/>
    </source>
</evidence>
<dbReference type="PANTHER" id="PTHR23079">
    <property type="entry name" value="RNA-DEPENDENT RNA POLYMERASE"/>
    <property type="match status" value="1"/>
</dbReference>
<comment type="caution">
    <text evidence="12">The sequence shown here is derived from an EMBL/GenBank/DDBJ whole genome shotgun (WGS) entry which is preliminary data.</text>
</comment>
<keyword evidence="2 8" id="KW-0696">RNA-directed RNA polymerase</keyword>
<feature type="non-terminal residue" evidence="12">
    <location>
        <position position="1"/>
    </location>
</feature>
<evidence type="ECO:0000256" key="8">
    <source>
        <dbReference type="RuleBase" id="RU363098"/>
    </source>
</evidence>
<evidence type="ECO:0000256" key="5">
    <source>
        <dbReference type="ARBA" id="ARBA00022884"/>
    </source>
</evidence>
<evidence type="ECO:0000259" key="11">
    <source>
        <dbReference type="Pfam" id="PF26253"/>
    </source>
</evidence>
<feature type="compositionally biased region" description="Acidic residues" evidence="9">
    <location>
        <begin position="685"/>
        <end position="694"/>
    </location>
</feature>
<dbReference type="GO" id="GO:0031380">
    <property type="term" value="C:nuclear RNA-directed RNA polymerase complex"/>
    <property type="evidence" value="ECO:0007669"/>
    <property type="project" value="TreeGrafter"/>
</dbReference>
<accession>A0A9N9C2N8</accession>
<dbReference type="EMBL" id="CAJVPL010001768">
    <property type="protein sequence ID" value="CAG8586693.1"/>
    <property type="molecule type" value="Genomic_DNA"/>
</dbReference>
<dbReference type="Pfam" id="PF05183">
    <property type="entry name" value="RdRP"/>
    <property type="match status" value="1"/>
</dbReference>
<evidence type="ECO:0000256" key="7">
    <source>
        <dbReference type="ARBA" id="ARBA00048744"/>
    </source>
</evidence>
<dbReference type="InterPro" id="IPR057596">
    <property type="entry name" value="RDRP_core"/>
</dbReference>
<keyword evidence="13" id="KW-1185">Reference proteome</keyword>
<feature type="region of interest" description="Disordered" evidence="9">
    <location>
        <begin position="681"/>
        <end position="700"/>
    </location>
</feature>
<protein>
    <recommendedName>
        <fullName evidence="8">RNA-dependent RNA polymerase</fullName>
        <ecNumber evidence="8">2.7.7.48</ecNumber>
    </recommendedName>
</protein>
<dbReference type="Proteomes" id="UP000789831">
    <property type="component" value="Unassembled WGS sequence"/>
</dbReference>
<evidence type="ECO:0000259" key="10">
    <source>
        <dbReference type="Pfam" id="PF05183"/>
    </source>
</evidence>
<dbReference type="GO" id="GO:0030422">
    <property type="term" value="P:siRNA processing"/>
    <property type="evidence" value="ECO:0007669"/>
    <property type="project" value="TreeGrafter"/>
</dbReference>
<sequence>NWMGAGSDNSNNVRTRHRYQKRNRNENPDWTFMSEWKYSSQYPKPRLSVSTSDKSFFIDGFTSIEQEKRVKIKFQTLAEKFCGIIVDSSREKNGYIVIYLSLKHPPELMRISSSSSQSFLNLHQLWSEFNEDDWVRTQDWTGSTNVFGQCFVYRLVFINEIQKIKSLLTGLAESGITDNPVPRYPVRYTESRLHSTEQLEKTVFKKLPFVINFKLACLLSHNALSPREVIEYALGDRLKELVDRGDERLAWHGLNNLLNRHWDPADPLNNERPIMAFEVAISNFKGDFYEWYPNPKITKSNKRYAWINHATVTPTKIYFEGPIFETSNRILRKYVDYTDRFMRVTFTEENFERLFSGPDNSLEDIYNFRIKEILKKGFQVARRHYDFLAFSSSGLREQSCWFVSSKDDFTPDNIRAWMGDFSDIRIPALYAARMGQAFTSTVGTTELDEDQVRKIPDVIRNGYTFSDGCGTISPDLAKRAIKAYWGARTVKESEVPSVYQIRFGGCKGVVSVDPTLEGEILCIRKSQEKFDSLRSKNLEIAKAVRNPIPAYLNRQIILLLSDLGINNSTFIGLQQQHQDLIESMMWDPVKAREVVQRNTNESTHISRTMLGMINAGLIEVNEPFLKGLLEVKRCFALKNLRHRARISVPNTFLLFGVMDETGILEANEVFVHTSTILNNDQTSFDTEEDSEDSEDSQKTKRKNHVWVGEVLVTRNPCLHPGDLSVLYAVDIPQLHHLKNCIVFSQKGQRPAANTMSGGDLDGDEFFVSSYKQIIPSRTFEPMSFDKVPRVELNRPVMIEDVCDFFADFMVNDRLGTICNLHMAFADFNEDGAYSQQCLMLAELASKAVDFNKTGDEYPDFLENKHRFSYESIKILGILYRRIKVNIPEKDPLLNYKDYDIKVDMTFLAEGYEEYIDEAISMRDDYNWRLKCLMKKYSIKTEPEIVTSNIIQYRGVDGKKIHDVRETISMEVAVIVQRTRLSFRKGLDDDENTKYEGTDDLAFNSRVPIKITYESKAKASAWYYVTYNRHTHESLSGNGQIWHEEEIFLSFAWTVADILLAARKDNITSRVQDTSWL</sequence>
<keyword evidence="3 8" id="KW-0808">Transferase</keyword>
<evidence type="ECO:0000256" key="9">
    <source>
        <dbReference type="SAM" id="MobiDB-lite"/>
    </source>
</evidence>
<feature type="region of interest" description="Disordered" evidence="9">
    <location>
        <begin position="1"/>
        <end position="22"/>
    </location>
</feature>
<gene>
    <name evidence="12" type="ORF">AGERDE_LOCUS8402</name>
</gene>
<keyword evidence="6" id="KW-0943">RNA-mediated gene silencing</keyword>
<evidence type="ECO:0000256" key="2">
    <source>
        <dbReference type="ARBA" id="ARBA00022484"/>
    </source>
</evidence>
<dbReference type="OrthoDB" id="6513042at2759"/>
<comment type="similarity">
    <text evidence="1 8">Belongs to the RdRP family.</text>
</comment>
<dbReference type="InterPro" id="IPR007855">
    <property type="entry name" value="RDRP"/>
</dbReference>
<proteinExistence type="inferred from homology"/>
<evidence type="ECO:0000313" key="13">
    <source>
        <dbReference type="Proteomes" id="UP000789831"/>
    </source>
</evidence>
<reference evidence="12" key="1">
    <citation type="submission" date="2021-06" db="EMBL/GenBank/DDBJ databases">
        <authorList>
            <person name="Kallberg Y."/>
            <person name="Tangrot J."/>
            <person name="Rosling A."/>
        </authorList>
    </citation>
    <scope>NUCLEOTIDE SEQUENCE</scope>
    <source>
        <strain evidence="12">MT106</strain>
    </source>
</reference>
<evidence type="ECO:0000256" key="3">
    <source>
        <dbReference type="ARBA" id="ARBA00022679"/>
    </source>
</evidence>
<organism evidence="12 13">
    <name type="scientific">Ambispora gerdemannii</name>
    <dbReference type="NCBI Taxonomy" id="144530"/>
    <lineage>
        <taxon>Eukaryota</taxon>
        <taxon>Fungi</taxon>
        <taxon>Fungi incertae sedis</taxon>
        <taxon>Mucoromycota</taxon>
        <taxon>Glomeromycotina</taxon>
        <taxon>Glomeromycetes</taxon>
        <taxon>Archaeosporales</taxon>
        <taxon>Ambisporaceae</taxon>
        <taxon>Ambispora</taxon>
    </lineage>
</organism>
<evidence type="ECO:0000313" key="12">
    <source>
        <dbReference type="EMBL" id="CAG8586693.1"/>
    </source>
</evidence>
<dbReference type="EC" id="2.7.7.48" evidence="8"/>
<dbReference type="InterPro" id="IPR058752">
    <property type="entry name" value="RDRP_C_head"/>
</dbReference>
<comment type="catalytic activity">
    <reaction evidence="7 8">
        <text>RNA(n) + a ribonucleoside 5'-triphosphate = RNA(n+1) + diphosphate</text>
        <dbReference type="Rhea" id="RHEA:21248"/>
        <dbReference type="Rhea" id="RHEA-COMP:14527"/>
        <dbReference type="Rhea" id="RHEA-COMP:17342"/>
        <dbReference type="ChEBI" id="CHEBI:33019"/>
        <dbReference type="ChEBI" id="CHEBI:61557"/>
        <dbReference type="ChEBI" id="CHEBI:140395"/>
        <dbReference type="EC" id="2.7.7.48"/>
    </reaction>
</comment>
<dbReference type="AlphaFoldDB" id="A0A9N9C2N8"/>
<keyword evidence="5 8" id="KW-0694">RNA-binding</keyword>
<dbReference type="Pfam" id="PF26253">
    <property type="entry name" value="RdRP_head"/>
    <property type="match status" value="1"/>
</dbReference>
<dbReference type="GO" id="GO:0003723">
    <property type="term" value="F:RNA binding"/>
    <property type="evidence" value="ECO:0007669"/>
    <property type="project" value="UniProtKB-KW"/>
</dbReference>
<feature type="domain" description="RDRP C-terminal head" evidence="11">
    <location>
        <begin position="903"/>
        <end position="1070"/>
    </location>
</feature>
<feature type="domain" description="RDRP core" evidence="10">
    <location>
        <begin position="312"/>
        <end position="882"/>
    </location>
</feature>
<name>A0A9N9C2N8_9GLOM</name>
<evidence type="ECO:0000256" key="4">
    <source>
        <dbReference type="ARBA" id="ARBA00022695"/>
    </source>
</evidence>
<dbReference type="PANTHER" id="PTHR23079:SF55">
    <property type="entry name" value="RNA-DIRECTED RNA POLYMERASE"/>
    <property type="match status" value="1"/>
</dbReference>
<evidence type="ECO:0000256" key="1">
    <source>
        <dbReference type="ARBA" id="ARBA00005762"/>
    </source>
</evidence>
<keyword evidence="4 8" id="KW-0548">Nucleotidyltransferase</keyword>
<dbReference type="GO" id="GO:0003968">
    <property type="term" value="F:RNA-directed RNA polymerase activity"/>
    <property type="evidence" value="ECO:0007669"/>
    <property type="project" value="UniProtKB-KW"/>
</dbReference>